<keyword evidence="8 15" id="KW-0819">tRNA processing</keyword>
<dbReference type="STRING" id="582675.SAMN05192565_10535"/>
<keyword evidence="15" id="KW-0699">rRNA-binding</keyword>
<keyword evidence="5 15" id="KW-0963">Cytoplasm</keyword>
<evidence type="ECO:0000256" key="6">
    <source>
        <dbReference type="ARBA" id="ARBA00022552"/>
    </source>
</evidence>
<evidence type="ECO:0000256" key="8">
    <source>
        <dbReference type="ARBA" id="ARBA00022694"/>
    </source>
</evidence>
<dbReference type="Pfam" id="PF00035">
    <property type="entry name" value="dsrm"/>
    <property type="match status" value="1"/>
</dbReference>
<dbReference type="GO" id="GO:0003725">
    <property type="term" value="F:double-stranded RNA binding"/>
    <property type="evidence" value="ECO:0007669"/>
    <property type="project" value="TreeGrafter"/>
</dbReference>
<dbReference type="SUPFAM" id="SSF69065">
    <property type="entry name" value="RNase III domain-like"/>
    <property type="match status" value="1"/>
</dbReference>
<dbReference type="FunFam" id="3.30.160.20:FF:000003">
    <property type="entry name" value="Ribonuclease 3"/>
    <property type="match status" value="1"/>
</dbReference>
<feature type="compositionally biased region" description="Basic and acidic residues" evidence="16">
    <location>
        <begin position="260"/>
        <end position="270"/>
    </location>
</feature>
<dbReference type="GO" id="GO:0019843">
    <property type="term" value="F:rRNA binding"/>
    <property type="evidence" value="ECO:0007669"/>
    <property type="project" value="UniProtKB-KW"/>
</dbReference>
<name>A0A1I2SKQ2_9HYPH</name>
<reference evidence="20" key="1">
    <citation type="submission" date="2016-10" db="EMBL/GenBank/DDBJ databases">
        <authorList>
            <person name="Varghese N."/>
            <person name="Submissions S."/>
        </authorList>
    </citation>
    <scope>NUCLEOTIDE SEQUENCE [LARGE SCALE GENOMIC DNA]</scope>
    <source>
        <strain evidence="20">Gh-105</strain>
    </source>
</reference>
<accession>A0A1I2SKQ2</accession>
<dbReference type="InterPro" id="IPR036389">
    <property type="entry name" value="RNase_III_sf"/>
</dbReference>
<keyword evidence="7 15" id="KW-0507">mRNA processing</keyword>
<dbReference type="GO" id="GO:0005737">
    <property type="term" value="C:cytoplasm"/>
    <property type="evidence" value="ECO:0007669"/>
    <property type="project" value="UniProtKB-SubCell"/>
</dbReference>
<dbReference type="PANTHER" id="PTHR11207:SF0">
    <property type="entry name" value="RIBONUCLEASE 3"/>
    <property type="match status" value="1"/>
</dbReference>
<evidence type="ECO:0000256" key="12">
    <source>
        <dbReference type="ARBA" id="ARBA00022801"/>
    </source>
</evidence>
<comment type="subcellular location">
    <subcellularLocation>
        <location evidence="2 15">Cytoplasm</location>
    </subcellularLocation>
</comment>
<comment type="catalytic activity">
    <reaction evidence="1 15">
        <text>Endonucleolytic cleavage to 5'-phosphomonoester.</text>
        <dbReference type="EC" id="3.1.26.3"/>
    </reaction>
</comment>
<feature type="region of interest" description="Disordered" evidence="16">
    <location>
        <begin position="246"/>
        <end position="270"/>
    </location>
</feature>
<dbReference type="PROSITE" id="PS50142">
    <property type="entry name" value="RNASE_3_2"/>
    <property type="match status" value="1"/>
</dbReference>
<feature type="domain" description="DRBM" evidence="17">
    <location>
        <begin position="173"/>
        <end position="242"/>
    </location>
</feature>
<dbReference type="CDD" id="cd10845">
    <property type="entry name" value="DSRM_RNAse_III_family"/>
    <property type="match status" value="1"/>
</dbReference>
<evidence type="ECO:0000259" key="18">
    <source>
        <dbReference type="PROSITE" id="PS50142"/>
    </source>
</evidence>
<dbReference type="GO" id="GO:0042802">
    <property type="term" value="F:identical protein binding"/>
    <property type="evidence" value="ECO:0007669"/>
    <property type="project" value="UniProtKB-ARBA"/>
</dbReference>
<evidence type="ECO:0000256" key="7">
    <source>
        <dbReference type="ARBA" id="ARBA00022664"/>
    </source>
</evidence>
<keyword evidence="11 15" id="KW-0255">Endonuclease</keyword>
<dbReference type="GO" id="GO:0010468">
    <property type="term" value="P:regulation of gene expression"/>
    <property type="evidence" value="ECO:0007669"/>
    <property type="project" value="TreeGrafter"/>
</dbReference>
<evidence type="ECO:0000256" key="13">
    <source>
        <dbReference type="ARBA" id="ARBA00022842"/>
    </source>
</evidence>
<dbReference type="GO" id="GO:0046872">
    <property type="term" value="F:metal ion binding"/>
    <property type="evidence" value="ECO:0007669"/>
    <property type="project" value="UniProtKB-KW"/>
</dbReference>
<sequence length="270" mass="28613">MDEEARPSSRARRAPRPKPGLAVLEAAIGHAFVDQKLLTLALTHVSKASGNGRLGSYQRLEFLGDRVLGLAIGDLLYEAFPGADEGELSRRLAGLVRRETCAAVATAWDVGPHLLLGPGEVQSGGRRNQTILADACESILGAVFLDAGYAKARAIVEAAFTPGVDTAAPRGRDAKSSLQEWAMGRGLPIPVYEVVERSGPDHAPVFRIAARVEGFAPGFGTGPSKRLAEQEAARLVLEREVLGLNPQTAQNLPLTQETSADVREGNPPDA</sequence>
<dbReference type="PROSITE" id="PS50137">
    <property type="entry name" value="DS_RBD"/>
    <property type="match status" value="1"/>
</dbReference>
<feature type="domain" description="RNase III" evidence="18">
    <location>
        <begin position="21"/>
        <end position="148"/>
    </location>
</feature>
<gene>
    <name evidence="15" type="primary">rnc</name>
    <name evidence="19" type="ORF">SAMN05192565_10535</name>
</gene>
<dbReference type="PANTHER" id="PTHR11207">
    <property type="entry name" value="RIBONUCLEASE III"/>
    <property type="match status" value="1"/>
</dbReference>
<evidence type="ECO:0000256" key="10">
    <source>
        <dbReference type="ARBA" id="ARBA00022723"/>
    </source>
</evidence>
<comment type="cofactor">
    <cofactor evidence="15">
        <name>Mg(2+)</name>
        <dbReference type="ChEBI" id="CHEBI:18420"/>
    </cofactor>
</comment>
<evidence type="ECO:0000313" key="19">
    <source>
        <dbReference type="EMBL" id="SFG53384.1"/>
    </source>
</evidence>
<dbReference type="EMBL" id="FOPM01000005">
    <property type="protein sequence ID" value="SFG53384.1"/>
    <property type="molecule type" value="Genomic_DNA"/>
</dbReference>
<keyword evidence="12 15" id="KW-0378">Hydrolase</keyword>
<dbReference type="RefSeq" id="WP_091970102.1">
    <property type="nucleotide sequence ID" value="NZ_FOPM01000005.1"/>
</dbReference>
<dbReference type="EC" id="3.1.26.3" evidence="15"/>
<feature type="active site" evidence="15">
    <location>
        <position position="65"/>
    </location>
</feature>
<evidence type="ECO:0000256" key="4">
    <source>
        <dbReference type="ARBA" id="ARBA00011738"/>
    </source>
</evidence>
<keyword evidence="10 15" id="KW-0479">Metal-binding</keyword>
<dbReference type="GO" id="GO:0006364">
    <property type="term" value="P:rRNA processing"/>
    <property type="evidence" value="ECO:0007669"/>
    <property type="project" value="UniProtKB-UniRule"/>
</dbReference>
<dbReference type="Gene3D" id="1.10.1520.10">
    <property type="entry name" value="Ribonuclease III domain"/>
    <property type="match status" value="1"/>
</dbReference>
<dbReference type="Pfam" id="PF14622">
    <property type="entry name" value="Ribonucleas_3_3"/>
    <property type="match status" value="1"/>
</dbReference>
<feature type="compositionally biased region" description="Polar residues" evidence="16">
    <location>
        <begin position="246"/>
        <end position="259"/>
    </location>
</feature>
<organism evidence="19 20">
    <name type="scientific">Methylobacterium gossipiicola</name>
    <dbReference type="NCBI Taxonomy" id="582675"/>
    <lineage>
        <taxon>Bacteria</taxon>
        <taxon>Pseudomonadati</taxon>
        <taxon>Pseudomonadota</taxon>
        <taxon>Alphaproteobacteria</taxon>
        <taxon>Hyphomicrobiales</taxon>
        <taxon>Methylobacteriaceae</taxon>
        <taxon>Methylobacterium</taxon>
    </lineage>
</organism>
<evidence type="ECO:0000256" key="2">
    <source>
        <dbReference type="ARBA" id="ARBA00004496"/>
    </source>
</evidence>
<comment type="function">
    <text evidence="15">Digests double-stranded RNA. Involved in the processing of primary rRNA transcript to yield the immediate precursors to the large and small rRNAs (23S and 16S). Processes some mRNAs, and tRNAs when they are encoded in the rRNA operon. Processes pre-crRNA and tracrRNA of type II CRISPR loci if present in the organism.</text>
</comment>
<dbReference type="Gene3D" id="3.30.160.20">
    <property type="match status" value="1"/>
</dbReference>
<dbReference type="GO" id="GO:0004525">
    <property type="term" value="F:ribonuclease III activity"/>
    <property type="evidence" value="ECO:0007669"/>
    <property type="project" value="UniProtKB-UniRule"/>
</dbReference>
<feature type="binding site" evidence="15">
    <location>
        <position position="134"/>
    </location>
    <ligand>
        <name>Mg(2+)</name>
        <dbReference type="ChEBI" id="CHEBI:18420"/>
    </ligand>
</feature>
<keyword evidence="6 15" id="KW-0698">rRNA processing</keyword>
<keyword evidence="14 15" id="KW-0694">RNA-binding</keyword>
<dbReference type="PROSITE" id="PS00517">
    <property type="entry name" value="RNASE_3_1"/>
    <property type="match status" value="1"/>
</dbReference>
<dbReference type="SMART" id="SM00535">
    <property type="entry name" value="RIBOc"/>
    <property type="match status" value="1"/>
</dbReference>
<evidence type="ECO:0000256" key="1">
    <source>
        <dbReference type="ARBA" id="ARBA00000109"/>
    </source>
</evidence>
<keyword evidence="9 15" id="KW-0540">Nuclease</keyword>
<evidence type="ECO:0000313" key="20">
    <source>
        <dbReference type="Proteomes" id="UP000199229"/>
    </source>
</evidence>
<dbReference type="NCBIfam" id="TIGR02191">
    <property type="entry name" value="RNaseIII"/>
    <property type="match status" value="1"/>
</dbReference>
<evidence type="ECO:0000256" key="11">
    <source>
        <dbReference type="ARBA" id="ARBA00022759"/>
    </source>
</evidence>
<evidence type="ECO:0000256" key="16">
    <source>
        <dbReference type="SAM" id="MobiDB-lite"/>
    </source>
</evidence>
<evidence type="ECO:0000256" key="15">
    <source>
        <dbReference type="HAMAP-Rule" id="MF_00104"/>
    </source>
</evidence>
<evidence type="ECO:0000256" key="5">
    <source>
        <dbReference type="ARBA" id="ARBA00022490"/>
    </source>
</evidence>
<protein>
    <recommendedName>
        <fullName evidence="15">Ribonuclease 3</fullName>
        <ecNumber evidence="15">3.1.26.3</ecNumber>
    </recommendedName>
    <alternativeName>
        <fullName evidence="15">Ribonuclease III</fullName>
        <shortName evidence="15">RNase III</shortName>
    </alternativeName>
</protein>
<dbReference type="SMART" id="SM00358">
    <property type="entry name" value="DSRM"/>
    <property type="match status" value="1"/>
</dbReference>
<dbReference type="Proteomes" id="UP000199229">
    <property type="component" value="Unassembled WGS sequence"/>
</dbReference>
<evidence type="ECO:0000256" key="9">
    <source>
        <dbReference type="ARBA" id="ARBA00022722"/>
    </source>
</evidence>
<dbReference type="GO" id="GO:0006397">
    <property type="term" value="P:mRNA processing"/>
    <property type="evidence" value="ECO:0007669"/>
    <property type="project" value="UniProtKB-UniRule"/>
</dbReference>
<dbReference type="HAMAP" id="MF_00104">
    <property type="entry name" value="RNase_III"/>
    <property type="match status" value="1"/>
</dbReference>
<dbReference type="OrthoDB" id="9805026at2"/>
<evidence type="ECO:0000256" key="14">
    <source>
        <dbReference type="ARBA" id="ARBA00022884"/>
    </source>
</evidence>
<dbReference type="InterPro" id="IPR014720">
    <property type="entry name" value="dsRBD_dom"/>
</dbReference>
<comment type="subunit">
    <text evidence="4 15">Homodimer.</text>
</comment>
<comment type="similarity">
    <text evidence="3">Belongs to the ribonuclease III family.</text>
</comment>
<dbReference type="CDD" id="cd00593">
    <property type="entry name" value="RIBOc"/>
    <property type="match status" value="1"/>
</dbReference>
<feature type="binding site" evidence="15">
    <location>
        <position position="137"/>
    </location>
    <ligand>
        <name>Mg(2+)</name>
        <dbReference type="ChEBI" id="CHEBI:18420"/>
    </ligand>
</feature>
<dbReference type="InterPro" id="IPR011907">
    <property type="entry name" value="RNase_III"/>
</dbReference>
<dbReference type="FunFam" id="1.10.1520.10:FF:000001">
    <property type="entry name" value="Ribonuclease 3"/>
    <property type="match status" value="1"/>
</dbReference>
<keyword evidence="13 15" id="KW-0460">Magnesium</keyword>
<keyword evidence="20" id="KW-1185">Reference proteome</keyword>
<dbReference type="SUPFAM" id="SSF54768">
    <property type="entry name" value="dsRNA-binding domain-like"/>
    <property type="match status" value="1"/>
</dbReference>
<dbReference type="GO" id="GO:0008033">
    <property type="term" value="P:tRNA processing"/>
    <property type="evidence" value="ECO:0007669"/>
    <property type="project" value="UniProtKB-KW"/>
</dbReference>
<evidence type="ECO:0000256" key="3">
    <source>
        <dbReference type="ARBA" id="ARBA00010183"/>
    </source>
</evidence>
<dbReference type="AlphaFoldDB" id="A0A1I2SKQ2"/>
<dbReference type="InterPro" id="IPR000999">
    <property type="entry name" value="RNase_III_dom"/>
</dbReference>
<feature type="binding site" evidence="15">
    <location>
        <position position="61"/>
    </location>
    <ligand>
        <name>Mg(2+)</name>
        <dbReference type="ChEBI" id="CHEBI:18420"/>
    </ligand>
</feature>
<proteinExistence type="inferred from homology"/>
<evidence type="ECO:0000259" key="17">
    <source>
        <dbReference type="PROSITE" id="PS50137"/>
    </source>
</evidence>
<feature type="active site" evidence="15">
    <location>
        <position position="137"/>
    </location>
</feature>